<reference evidence="1 2" key="1">
    <citation type="submission" date="2020-11" db="EMBL/GenBank/DDBJ databases">
        <title>WGS of Herminiimonas contaminans strain Marseille-Q4544 isolated from planarians Schmidtea mediterranea.</title>
        <authorList>
            <person name="Kangale L."/>
        </authorList>
    </citation>
    <scope>NUCLEOTIDE SEQUENCE [LARGE SCALE GENOMIC DNA]</scope>
    <source>
        <strain evidence="1 2">Marseille-Q4544</strain>
    </source>
</reference>
<dbReference type="EMBL" id="JADOEL010000015">
    <property type="protein sequence ID" value="MBF8179121.1"/>
    <property type="molecule type" value="Genomic_DNA"/>
</dbReference>
<evidence type="ECO:0000313" key="2">
    <source>
        <dbReference type="Proteomes" id="UP000657372"/>
    </source>
</evidence>
<evidence type="ECO:0000313" key="1">
    <source>
        <dbReference type="EMBL" id="MBF8179121.1"/>
    </source>
</evidence>
<proteinExistence type="predicted"/>
<keyword evidence="2" id="KW-1185">Reference proteome</keyword>
<accession>A0ABS0EWA1</accession>
<organism evidence="1 2">
    <name type="scientific">Herminiimonas contaminans</name>
    <dbReference type="NCBI Taxonomy" id="1111140"/>
    <lineage>
        <taxon>Bacteria</taxon>
        <taxon>Pseudomonadati</taxon>
        <taxon>Pseudomonadota</taxon>
        <taxon>Betaproteobacteria</taxon>
        <taxon>Burkholderiales</taxon>
        <taxon>Oxalobacteraceae</taxon>
        <taxon>Herminiimonas</taxon>
    </lineage>
</organism>
<dbReference type="RefSeq" id="WP_195876236.1">
    <property type="nucleotide sequence ID" value="NZ_JADOEL010000015.1"/>
</dbReference>
<dbReference type="Proteomes" id="UP000657372">
    <property type="component" value="Unassembled WGS sequence"/>
</dbReference>
<sequence>MSWLFGTAATASIAFRRPTPSITGNVMSQTEFKSSSEQASANTSSVLEPEIVGMAVITLHERPRSALAVLRSFSGADKILVDWSLEFGGTLDCEFEITYSDGHKVSGMYRFVRKGSAKPALTRYLRAVALAACRGEPCSLVTGLKASNFVFLDRYETNDLPMPESVRAALYQAISHSASACATLEPMPDVG</sequence>
<protein>
    <submittedName>
        <fullName evidence="1">Uncharacterized protein</fullName>
    </submittedName>
</protein>
<gene>
    <name evidence="1" type="ORF">IXC47_15660</name>
</gene>
<comment type="caution">
    <text evidence="1">The sequence shown here is derived from an EMBL/GenBank/DDBJ whole genome shotgun (WGS) entry which is preliminary data.</text>
</comment>
<name>A0ABS0EWA1_9BURK</name>